<dbReference type="RefSeq" id="WP_188321087.1">
    <property type="nucleotide sequence ID" value="NZ_CP060203.1"/>
</dbReference>
<dbReference type="KEGG" id="cmaq:H0S70_13030"/>
<evidence type="ECO:0000256" key="1">
    <source>
        <dbReference type="SAM" id="SignalP"/>
    </source>
</evidence>
<protein>
    <recommendedName>
        <fullName evidence="4">SH3 domain-containing protein</fullName>
    </recommendedName>
</protein>
<keyword evidence="1" id="KW-0732">Signal</keyword>
<proteinExistence type="predicted"/>
<feature type="chain" id="PRO_5028837202" description="SH3 domain-containing protein" evidence="1">
    <location>
        <begin position="19"/>
        <end position="261"/>
    </location>
</feature>
<organism evidence="2 3">
    <name type="scientific">Chryseobacterium manosquense</name>
    <dbReference type="NCBI Taxonomy" id="2754694"/>
    <lineage>
        <taxon>Bacteria</taxon>
        <taxon>Pseudomonadati</taxon>
        <taxon>Bacteroidota</taxon>
        <taxon>Flavobacteriia</taxon>
        <taxon>Flavobacteriales</taxon>
        <taxon>Weeksellaceae</taxon>
        <taxon>Chryseobacterium group</taxon>
        <taxon>Chryseobacterium</taxon>
    </lineage>
</organism>
<gene>
    <name evidence="2" type="ORF">H0S70_13030</name>
</gene>
<dbReference type="EMBL" id="CP060203">
    <property type="protein sequence ID" value="QNS41233.1"/>
    <property type="molecule type" value="Genomic_DNA"/>
</dbReference>
<sequence length="261" mass="27459">MKKIYLVLLIFVISISNAQVGINTSTPAKSLDVNGTLNVRREIRTGGTTATVGAAGSAGQLFGVVNATSDTWKTVQIANGTGSLSLFYLNTVKDNVGVQFTQTGNTGIYNIDAPYNATNWAYIPNATDSFVVTKTDNLSKAILSFQTTVQLTRGAGTNWASGFASYSCGIFVEKDGAAGQLKAVRNDIIRGAPGAYRAYNLNVVLDGLSAGSYVVKAACTNRNLGTGTTLTHIGIGRPVDTTTLNTDMSQSTLTTSLLQTY</sequence>
<feature type="signal peptide" evidence="1">
    <location>
        <begin position="1"/>
        <end position="18"/>
    </location>
</feature>
<dbReference type="Proteomes" id="UP000516438">
    <property type="component" value="Chromosome"/>
</dbReference>
<name>A0A7H1DW75_9FLAO</name>
<keyword evidence="3" id="KW-1185">Reference proteome</keyword>
<accession>A0A7H1DW75</accession>
<reference evidence="2 3" key="1">
    <citation type="submission" date="2020-07" db="EMBL/GenBank/DDBJ databases">
        <title>Complete genome and description of Chryseobacterium manosquense strain Marseille-Q2069 sp. nov.</title>
        <authorList>
            <person name="Boxberger M."/>
        </authorList>
    </citation>
    <scope>NUCLEOTIDE SEQUENCE [LARGE SCALE GENOMIC DNA]</scope>
    <source>
        <strain evidence="2 3">Marseille-Q2069</strain>
    </source>
</reference>
<dbReference type="AlphaFoldDB" id="A0A7H1DW75"/>
<evidence type="ECO:0000313" key="3">
    <source>
        <dbReference type="Proteomes" id="UP000516438"/>
    </source>
</evidence>
<evidence type="ECO:0008006" key="4">
    <source>
        <dbReference type="Google" id="ProtNLM"/>
    </source>
</evidence>
<evidence type="ECO:0000313" key="2">
    <source>
        <dbReference type="EMBL" id="QNS41233.1"/>
    </source>
</evidence>